<dbReference type="Gene3D" id="3.40.50.1820">
    <property type="entry name" value="alpha/beta hydrolase"/>
    <property type="match status" value="1"/>
</dbReference>
<evidence type="ECO:0000313" key="2">
    <source>
        <dbReference type="Proteomes" id="UP001196870"/>
    </source>
</evidence>
<dbReference type="SUPFAM" id="SSF53474">
    <property type="entry name" value="alpha/beta-Hydrolases"/>
    <property type="match status" value="1"/>
</dbReference>
<dbReference type="EMBL" id="JAAGBB010000003">
    <property type="protein sequence ID" value="MBR0663316.1"/>
    <property type="molecule type" value="Genomic_DNA"/>
</dbReference>
<organism evidence="1 2">
    <name type="scientific">Plastoroseomonas hellenica</name>
    <dbReference type="NCBI Taxonomy" id="2687306"/>
    <lineage>
        <taxon>Bacteria</taxon>
        <taxon>Pseudomonadati</taxon>
        <taxon>Pseudomonadota</taxon>
        <taxon>Alphaproteobacteria</taxon>
        <taxon>Acetobacterales</taxon>
        <taxon>Acetobacteraceae</taxon>
        <taxon>Plastoroseomonas</taxon>
    </lineage>
</organism>
<dbReference type="Proteomes" id="UP001196870">
    <property type="component" value="Unassembled WGS sequence"/>
</dbReference>
<keyword evidence="2" id="KW-1185">Reference proteome</keyword>
<name>A0ABS5ESQ1_9PROT</name>
<protein>
    <recommendedName>
        <fullName evidence="3">Dienelactone hydrolase family protein</fullName>
    </recommendedName>
</protein>
<reference evidence="2" key="1">
    <citation type="journal article" date="2021" name="Syst. Appl. Microbiol.">
        <title>Roseomonas hellenica sp. nov., isolated from roots of wild-growing Alkanna tinctoria.</title>
        <authorList>
            <person name="Rat A."/>
            <person name="Naranjo H.D."/>
            <person name="Lebbe L."/>
            <person name="Cnockaert M."/>
            <person name="Krigas N."/>
            <person name="Grigoriadou K."/>
            <person name="Maloupa E."/>
            <person name="Willems A."/>
        </authorList>
    </citation>
    <scope>NUCLEOTIDE SEQUENCE [LARGE SCALE GENOMIC DNA]</scope>
    <source>
        <strain evidence="2">LMG 31523</strain>
    </source>
</reference>
<proteinExistence type="predicted"/>
<sequence>MPGTLVPRLSPRPIRRTAWAIVGAMLALALLLPERGLAAGSDGPDAVGLLWLPDGEAPSVPPAVVIAVHELTGIDPRGWRYGEQITAAGIAVLHVELRDVSADNAGSAAVADDAAAALARLLLVIDILAEDPRFANAGLGLLAFGTAGEAAMLAAADPVYGGRIAALVLLYPGCAGLDAAAATAGGGLRSPVLLLHGDADPANSPADCSGLAARLAHTAPVRRVQYAGASYAWDWAPSGLHEVPELPWPGQPGLRVAVRHSPEGAALSATRAASFFAAAFAARQR</sequence>
<accession>A0ABS5ESQ1</accession>
<comment type="caution">
    <text evidence="1">The sequence shown here is derived from an EMBL/GenBank/DDBJ whole genome shotgun (WGS) entry which is preliminary data.</text>
</comment>
<dbReference type="RefSeq" id="WP_211850915.1">
    <property type="nucleotide sequence ID" value="NZ_JAAGBB010000003.1"/>
</dbReference>
<evidence type="ECO:0008006" key="3">
    <source>
        <dbReference type="Google" id="ProtNLM"/>
    </source>
</evidence>
<evidence type="ECO:0000313" key="1">
    <source>
        <dbReference type="EMBL" id="MBR0663316.1"/>
    </source>
</evidence>
<dbReference type="InterPro" id="IPR029058">
    <property type="entry name" value="AB_hydrolase_fold"/>
</dbReference>
<gene>
    <name evidence="1" type="ORF">GXW71_03005</name>
</gene>